<dbReference type="GO" id="GO:0005886">
    <property type="term" value="C:plasma membrane"/>
    <property type="evidence" value="ECO:0007669"/>
    <property type="project" value="UniProtKB-SubCell"/>
</dbReference>
<dbReference type="GO" id="GO:0008360">
    <property type="term" value="P:regulation of cell shape"/>
    <property type="evidence" value="ECO:0007669"/>
    <property type="project" value="UniProtKB-KW"/>
</dbReference>
<dbReference type="EMBL" id="CAFBNB010000152">
    <property type="protein sequence ID" value="CAB4934182.1"/>
    <property type="molecule type" value="Genomic_DNA"/>
</dbReference>
<feature type="transmembrane region" description="Helical" evidence="7">
    <location>
        <begin position="136"/>
        <end position="160"/>
    </location>
</feature>
<keyword evidence="2" id="KW-1003">Cell membrane</keyword>
<evidence type="ECO:0000256" key="2">
    <source>
        <dbReference type="ARBA" id="ARBA00022475"/>
    </source>
</evidence>
<evidence type="ECO:0000256" key="7">
    <source>
        <dbReference type="SAM" id="Phobius"/>
    </source>
</evidence>
<gene>
    <name evidence="8" type="ORF">UFOPK3720_00875</name>
</gene>
<dbReference type="InterPro" id="IPR007227">
    <property type="entry name" value="Cell_shape_determining_MreD"/>
</dbReference>
<evidence type="ECO:0000256" key="4">
    <source>
        <dbReference type="ARBA" id="ARBA00022960"/>
    </source>
</evidence>
<feature type="transmembrane region" description="Helical" evidence="7">
    <location>
        <begin position="101"/>
        <end position="124"/>
    </location>
</feature>
<proteinExistence type="predicted"/>
<evidence type="ECO:0000256" key="6">
    <source>
        <dbReference type="ARBA" id="ARBA00023136"/>
    </source>
</evidence>
<feature type="transmembrane region" description="Helical" evidence="7">
    <location>
        <begin position="36"/>
        <end position="58"/>
    </location>
</feature>
<evidence type="ECO:0000256" key="3">
    <source>
        <dbReference type="ARBA" id="ARBA00022692"/>
    </source>
</evidence>
<evidence type="ECO:0000256" key="1">
    <source>
        <dbReference type="ARBA" id="ARBA00004651"/>
    </source>
</evidence>
<dbReference type="NCBIfam" id="TIGR03426">
    <property type="entry name" value="shape_MreD"/>
    <property type="match status" value="1"/>
</dbReference>
<feature type="transmembrane region" description="Helical" evidence="7">
    <location>
        <begin position="70"/>
        <end position="89"/>
    </location>
</feature>
<sequence>MWGRQTLLCVTLVFLALVTQQSFLARLGIPGATPDLLLVTVIALAFAYGPLTGAVVGFGAGMALDFAPSTVGPIGLVALIFMVMGFVSGAAVDPRDRNPPVLIGIIALNCGAFVIAFAAVNSLLGDNRVDWEQAPSLVLTATLYGALLGLAVVPAVSLLVGKITPEASP</sequence>
<name>A0A6J7IV33_9ZZZZ</name>
<reference evidence="8" key="1">
    <citation type="submission" date="2020-05" db="EMBL/GenBank/DDBJ databases">
        <authorList>
            <person name="Chiriac C."/>
            <person name="Salcher M."/>
            <person name="Ghai R."/>
            <person name="Kavagutti S V."/>
        </authorList>
    </citation>
    <scope>NUCLEOTIDE SEQUENCE</scope>
</reference>
<comment type="subcellular location">
    <subcellularLocation>
        <location evidence="1">Cell membrane</location>
        <topology evidence="1">Multi-pass membrane protein</topology>
    </subcellularLocation>
</comment>
<evidence type="ECO:0000313" key="8">
    <source>
        <dbReference type="EMBL" id="CAB4934182.1"/>
    </source>
</evidence>
<keyword evidence="4" id="KW-0133">Cell shape</keyword>
<keyword evidence="5 7" id="KW-1133">Transmembrane helix</keyword>
<keyword evidence="6 7" id="KW-0472">Membrane</keyword>
<evidence type="ECO:0000256" key="5">
    <source>
        <dbReference type="ARBA" id="ARBA00022989"/>
    </source>
</evidence>
<protein>
    <submittedName>
        <fullName evidence="8">Unannotated protein</fullName>
    </submittedName>
</protein>
<accession>A0A6J7IV33</accession>
<keyword evidence="3 7" id="KW-0812">Transmembrane</keyword>
<organism evidence="8">
    <name type="scientific">freshwater metagenome</name>
    <dbReference type="NCBI Taxonomy" id="449393"/>
    <lineage>
        <taxon>unclassified sequences</taxon>
        <taxon>metagenomes</taxon>
        <taxon>ecological metagenomes</taxon>
    </lineage>
</organism>
<dbReference type="AlphaFoldDB" id="A0A6J7IV33"/>